<sequence>MSKVYTNAIEIIELNQDIIHIYMKEQNDFIKMNLEELKDGEAVRCLDYQEENQVLLEHELGTSRLYVYVFDQSIYVLKEDLSSMNVPTAAYPFNIENFTDLLTVNQIGLTRLGLFGVNDVFIASIDEFFNKDELVYTIDVGLNFLDIEEDKRFTLLAKVSYLQYHLVVTYDHLNSCIQIAKVLLNVLQEHPDISLQLMSKNKIQIELPSLGTSKIVNFSQIKKKSPKKIFKQTVAKEFKGEHLLSIIVINKSRYYIYLKKGGVYLGKSNIYNVTGHIPKLRVLSTKDAFYIYGRFTHYARNSDQKYDYLYIRNSEHRLTRFVRPFKNVKILKRYGFFKVPMAELDINERIHNNLYVGSEDRLLHSLKLKYKDQKVKTLTFKKRGDLLHVLRTNLKGNLTSTIVPFSEEYTLGSRLKVKLAKFMSKFTNGSKNTNLYFEKKSDKADESGFRVFEKVMEANPTGSDNFFILNKNSAHYPYMKKTYGKNVIEKYSYKHYLSIFNANYFISSELSNHLLNDRLYIDSLRNRIMQVPLIFLQHGIMFAKPVDNPMAFGFHKDKNLYNMYKSVISSELEAGEFYKMKYDRDDLILTGLATFDYAKLEPHADKIAFMPTYRYWEEGLVYNNRIEETSYYKTLMKVIKAFEQQNLLHRLLIVPHNKFSEFIYNNMPEYKHIISDNPSEALKISNVFITDYSSAIYDAQFRGAYPIFYWEEKDYLIRQYKAIPPVNDENAPGPIAYSVDDLLSIVKEAIDNDYVLDQIYTENYRRINEFDDRQNTTRILEFLKKEQII</sequence>
<dbReference type="InterPro" id="IPR007554">
    <property type="entry name" value="Glycerophosphate_synth"/>
</dbReference>
<comment type="caution">
    <text evidence="1">The sequence shown here is derived from an EMBL/GenBank/DDBJ whole genome shotgun (WGS) entry which is preliminary data.</text>
</comment>
<protein>
    <submittedName>
        <fullName evidence="1">Teichoic acid biosynthesis protein</fullName>
    </submittedName>
</protein>
<dbReference type="GO" id="GO:0047355">
    <property type="term" value="F:CDP-glycerol glycerophosphotransferase activity"/>
    <property type="evidence" value="ECO:0007669"/>
    <property type="project" value="InterPro"/>
</dbReference>
<dbReference type="EMBL" id="LGUE01000008">
    <property type="protein sequence ID" value="KON82934.1"/>
    <property type="molecule type" value="Genomic_DNA"/>
</dbReference>
<dbReference type="Pfam" id="PF04464">
    <property type="entry name" value="Glyphos_transf"/>
    <property type="match status" value="1"/>
</dbReference>
<gene>
    <name evidence="1" type="ORF">AF331_19020</name>
</gene>
<keyword evidence="2" id="KW-1185">Reference proteome</keyword>
<accession>A0A0M0FZF7</accession>
<evidence type="ECO:0000313" key="2">
    <source>
        <dbReference type="Proteomes" id="UP000037405"/>
    </source>
</evidence>
<dbReference type="GO" id="GO:0016020">
    <property type="term" value="C:membrane"/>
    <property type="evidence" value="ECO:0007669"/>
    <property type="project" value="InterPro"/>
</dbReference>
<dbReference type="PATRIC" id="fig|189381.12.peg.3312"/>
<dbReference type="Gene3D" id="3.40.50.12580">
    <property type="match status" value="1"/>
</dbReference>
<reference evidence="2" key="1">
    <citation type="submission" date="2015-07" db="EMBL/GenBank/DDBJ databases">
        <title>Fjat-14235 jcm11544.</title>
        <authorList>
            <person name="Liu B."/>
            <person name="Wang J."/>
            <person name="Zhu Y."/>
            <person name="Liu G."/>
            <person name="Chen Q."/>
            <person name="Chen Z."/>
            <person name="Lan J."/>
            <person name="Che J."/>
            <person name="Ge C."/>
            <person name="Shi H."/>
            <person name="Pan Z."/>
            <person name="Liu X."/>
        </authorList>
    </citation>
    <scope>NUCLEOTIDE SEQUENCE [LARGE SCALE GENOMIC DNA]</scope>
    <source>
        <strain evidence="2">JCM 11544</strain>
    </source>
</reference>
<organism evidence="1 2">
    <name type="scientific">Rossellomorea marisflavi</name>
    <dbReference type="NCBI Taxonomy" id="189381"/>
    <lineage>
        <taxon>Bacteria</taxon>
        <taxon>Bacillati</taxon>
        <taxon>Bacillota</taxon>
        <taxon>Bacilli</taxon>
        <taxon>Bacillales</taxon>
        <taxon>Bacillaceae</taxon>
        <taxon>Rossellomorea</taxon>
    </lineage>
</organism>
<proteinExistence type="predicted"/>
<dbReference type="OrthoDB" id="2033017at2"/>
<dbReference type="AlphaFoldDB" id="A0A0M0FZF7"/>
<dbReference type="RefSeq" id="WP_053429584.1">
    <property type="nucleotide sequence ID" value="NZ_LGUE01000008.1"/>
</dbReference>
<evidence type="ECO:0000313" key="1">
    <source>
        <dbReference type="EMBL" id="KON82934.1"/>
    </source>
</evidence>
<name>A0A0M0FZF7_9BACI</name>
<dbReference type="Proteomes" id="UP000037405">
    <property type="component" value="Unassembled WGS sequence"/>
</dbReference>
<dbReference type="InterPro" id="IPR043148">
    <property type="entry name" value="TagF_C"/>
</dbReference>